<protein>
    <submittedName>
        <fullName evidence="1">PIN domain-containing protein</fullName>
    </submittedName>
</protein>
<sequence>MMMNRQNARVFIDTNILIFAENYQKENIFDWIDKLYGHVWIHSDVLAEVLQGKAKIEQEISTRKWAIFDPAELSIDENEIYEFYIEMIETAMQSMNDARARQGKRAKNTADTGEIATLAVCLLQDAQLICSDDADIAEVVARERYSYVDEQDQSKLIVQDTAADFCYYAVVEAGYSKSKVRHFYKTLFESRPLRARQLAAWDHRFDTLE</sequence>
<evidence type="ECO:0000313" key="1">
    <source>
        <dbReference type="EMBL" id="MDQ7936953.1"/>
    </source>
</evidence>
<keyword evidence="2" id="KW-1185">Reference proteome</keyword>
<accession>A0ABU1A7N6</accession>
<gene>
    <name evidence="1" type="ORF">RA086_04760</name>
</gene>
<dbReference type="Gene3D" id="3.40.50.1010">
    <property type="entry name" value="5'-nuclease"/>
    <property type="match status" value="1"/>
</dbReference>
<comment type="caution">
    <text evidence="1">The sequence shown here is derived from an EMBL/GenBank/DDBJ whole genome shotgun (WGS) entry which is preliminary data.</text>
</comment>
<dbReference type="CDD" id="cd09854">
    <property type="entry name" value="PIN_VapC-like"/>
    <property type="match status" value="1"/>
</dbReference>
<dbReference type="InterPro" id="IPR029060">
    <property type="entry name" value="PIN-like_dom_sf"/>
</dbReference>
<dbReference type="EMBL" id="JAVCWF010000001">
    <property type="protein sequence ID" value="MDQ7936953.1"/>
    <property type="molecule type" value="Genomic_DNA"/>
</dbReference>
<dbReference type="Proteomes" id="UP001227831">
    <property type="component" value="Unassembled WGS sequence"/>
</dbReference>
<name>A0ABU1A7N6_9LACO</name>
<proteinExistence type="predicted"/>
<evidence type="ECO:0000313" key="2">
    <source>
        <dbReference type="Proteomes" id="UP001227831"/>
    </source>
</evidence>
<organism evidence="1 2">
    <name type="scientific">Lactiplantibacillus brownii</name>
    <dbReference type="NCBI Taxonomy" id="3069269"/>
    <lineage>
        <taxon>Bacteria</taxon>
        <taxon>Bacillati</taxon>
        <taxon>Bacillota</taxon>
        <taxon>Bacilli</taxon>
        <taxon>Lactobacillales</taxon>
        <taxon>Lactobacillaceae</taxon>
        <taxon>Lactiplantibacillus</taxon>
    </lineage>
</organism>
<reference evidence="1 2" key="1">
    <citation type="journal article" date="2023" name="Int. J. Syst. Evol. Microbiol.">
        <title>Lactiplantibacillus brownii sp. nov., a novel psychrotolerant species isolated from sauerkraut.</title>
        <authorList>
            <person name="Heng Y.C."/>
            <person name="Silvaraju S."/>
            <person name="Lee J.K.Y."/>
            <person name="Kittelmann S."/>
        </authorList>
    </citation>
    <scope>NUCLEOTIDE SEQUENCE [LARGE SCALE GENOMIC DNA]</scope>
    <source>
        <strain evidence="1 2">WILCCON 0030</strain>
    </source>
</reference>
<dbReference type="SUPFAM" id="SSF88723">
    <property type="entry name" value="PIN domain-like"/>
    <property type="match status" value="1"/>
</dbReference>